<sequence length="111" mass="12195">MEPLGWIDTQPNELPQLSPQDITTHAKIMNNHAPWDREKTIVITYIKDYATIHLVIGAPKSGTTTPASPVTQPEPPRAIPTPPLNPIGAFPFNLGGTPDMDNMNFADKLQQ</sequence>
<dbReference type="AlphaFoldDB" id="A0A816MDJ3"/>
<accession>A0A816MDJ3</accession>
<evidence type="ECO:0000256" key="1">
    <source>
        <dbReference type="SAM" id="MobiDB-lite"/>
    </source>
</evidence>
<dbReference type="EMBL" id="CAJNRG010008531">
    <property type="protein sequence ID" value="CAF2104826.1"/>
    <property type="molecule type" value="Genomic_DNA"/>
</dbReference>
<reference evidence="2" key="1">
    <citation type="submission" date="2021-02" db="EMBL/GenBank/DDBJ databases">
        <authorList>
            <person name="Nowell W R."/>
        </authorList>
    </citation>
    <scope>NUCLEOTIDE SEQUENCE</scope>
</reference>
<dbReference type="EMBL" id="CAJNRF010001020">
    <property type="protein sequence ID" value="CAF1991132.1"/>
    <property type="molecule type" value="Genomic_DNA"/>
</dbReference>
<evidence type="ECO:0000313" key="2">
    <source>
        <dbReference type="EMBL" id="CAF1991132.1"/>
    </source>
</evidence>
<gene>
    <name evidence="2" type="ORF">WKI299_LOCUS4274</name>
    <name evidence="3" type="ORF">XDN619_LOCUS19504</name>
</gene>
<dbReference type="Proteomes" id="UP000663856">
    <property type="component" value="Unassembled WGS sequence"/>
</dbReference>
<evidence type="ECO:0000313" key="4">
    <source>
        <dbReference type="Proteomes" id="UP000663856"/>
    </source>
</evidence>
<dbReference type="Proteomes" id="UP000663887">
    <property type="component" value="Unassembled WGS sequence"/>
</dbReference>
<dbReference type="Gene3D" id="3.40.140.10">
    <property type="entry name" value="Cytidine Deaminase, domain 2"/>
    <property type="match status" value="1"/>
</dbReference>
<organism evidence="2 4">
    <name type="scientific">Rotaria magnacalcarata</name>
    <dbReference type="NCBI Taxonomy" id="392030"/>
    <lineage>
        <taxon>Eukaryota</taxon>
        <taxon>Metazoa</taxon>
        <taxon>Spiralia</taxon>
        <taxon>Gnathifera</taxon>
        <taxon>Rotifera</taxon>
        <taxon>Eurotatoria</taxon>
        <taxon>Bdelloidea</taxon>
        <taxon>Philodinida</taxon>
        <taxon>Philodinidae</taxon>
        <taxon>Rotaria</taxon>
    </lineage>
</organism>
<name>A0A816MDJ3_9BILA</name>
<evidence type="ECO:0000313" key="3">
    <source>
        <dbReference type="EMBL" id="CAF2104826.1"/>
    </source>
</evidence>
<comment type="caution">
    <text evidence="2">The sequence shown here is derived from an EMBL/GenBank/DDBJ whole genome shotgun (WGS) entry which is preliminary data.</text>
</comment>
<protein>
    <submittedName>
        <fullName evidence="2">Uncharacterized protein</fullName>
    </submittedName>
</protein>
<proteinExistence type="predicted"/>
<feature type="compositionally biased region" description="Polar residues" evidence="1">
    <location>
        <begin position="61"/>
        <end position="71"/>
    </location>
</feature>
<feature type="compositionally biased region" description="Pro residues" evidence="1">
    <location>
        <begin position="72"/>
        <end position="85"/>
    </location>
</feature>
<feature type="region of interest" description="Disordered" evidence="1">
    <location>
        <begin position="60"/>
        <end position="111"/>
    </location>
</feature>